<dbReference type="EMBL" id="BMMZ01000002">
    <property type="protein sequence ID" value="GGL52696.1"/>
    <property type="molecule type" value="Genomic_DNA"/>
</dbReference>
<gene>
    <name evidence="17" type="ORF">GCM10011575_08840</name>
</gene>
<dbReference type="NCBIfam" id="TIGR00398">
    <property type="entry name" value="metG"/>
    <property type="match status" value="1"/>
</dbReference>
<evidence type="ECO:0000256" key="4">
    <source>
        <dbReference type="ARBA" id="ARBA00018753"/>
    </source>
</evidence>
<dbReference type="Gene3D" id="3.40.50.620">
    <property type="entry name" value="HUPs"/>
    <property type="match status" value="1"/>
</dbReference>
<comment type="function">
    <text evidence="1">Is required not only for elongation of protein synthesis but also for the initiation of all mRNA translation through initiator tRNA(fMet) aminoacylation.</text>
</comment>
<comment type="similarity">
    <text evidence="13">Belongs to the class-I aminoacyl-tRNA synthetase family.</text>
</comment>
<evidence type="ECO:0000256" key="12">
    <source>
        <dbReference type="ARBA" id="ARBA00047469"/>
    </source>
</evidence>
<dbReference type="RefSeq" id="WP_188893974.1">
    <property type="nucleotide sequence ID" value="NZ_BMMZ01000002.1"/>
</dbReference>
<keyword evidence="18" id="KW-1185">Reference proteome</keyword>
<feature type="domain" description="Aminoacyl-tRNA synthetase class Ia" evidence="14">
    <location>
        <begin position="9"/>
        <end position="50"/>
    </location>
</feature>
<evidence type="ECO:0000256" key="9">
    <source>
        <dbReference type="ARBA" id="ARBA00022917"/>
    </source>
</evidence>
<keyword evidence="8 13" id="KW-0067">ATP-binding</keyword>
<comment type="catalytic activity">
    <reaction evidence="12">
        <text>tRNA(Leu) + L-leucine + ATP = L-leucyl-tRNA(Leu) + AMP + diphosphate</text>
        <dbReference type="Rhea" id="RHEA:11688"/>
        <dbReference type="Rhea" id="RHEA-COMP:9613"/>
        <dbReference type="Rhea" id="RHEA-COMP:9622"/>
        <dbReference type="ChEBI" id="CHEBI:30616"/>
        <dbReference type="ChEBI" id="CHEBI:33019"/>
        <dbReference type="ChEBI" id="CHEBI:57427"/>
        <dbReference type="ChEBI" id="CHEBI:78442"/>
        <dbReference type="ChEBI" id="CHEBI:78494"/>
        <dbReference type="ChEBI" id="CHEBI:456215"/>
        <dbReference type="EC" id="6.1.1.4"/>
    </reaction>
</comment>
<evidence type="ECO:0000313" key="17">
    <source>
        <dbReference type="EMBL" id="GGL52696.1"/>
    </source>
</evidence>
<dbReference type="InterPro" id="IPR023457">
    <property type="entry name" value="Met-tRNA_synth_2"/>
</dbReference>
<evidence type="ECO:0000256" key="2">
    <source>
        <dbReference type="ARBA" id="ARBA00004496"/>
    </source>
</evidence>
<dbReference type="InterPro" id="IPR041872">
    <property type="entry name" value="Anticodon_Met"/>
</dbReference>
<evidence type="ECO:0000313" key="18">
    <source>
        <dbReference type="Proteomes" id="UP000613840"/>
    </source>
</evidence>
<reference evidence="17" key="2">
    <citation type="submission" date="2020-09" db="EMBL/GenBank/DDBJ databases">
        <authorList>
            <person name="Sun Q."/>
            <person name="Zhou Y."/>
        </authorList>
    </citation>
    <scope>NUCLEOTIDE SEQUENCE</scope>
    <source>
        <strain evidence="17">CGMCC 4.7306</strain>
    </source>
</reference>
<evidence type="ECO:0000256" key="5">
    <source>
        <dbReference type="ARBA" id="ARBA00022490"/>
    </source>
</evidence>
<dbReference type="InterPro" id="IPR015413">
    <property type="entry name" value="Methionyl/Leucyl_tRNA_Synth"/>
</dbReference>
<proteinExistence type="inferred from homology"/>
<protein>
    <recommendedName>
        <fullName evidence="4">Methionine--tRNA ligase</fullName>
        <ecNumber evidence="3">6.1.1.10</ecNumber>
    </recommendedName>
    <alternativeName>
        <fullName evidence="11">Methionyl-tRNA synthetase</fullName>
    </alternativeName>
</protein>
<dbReference type="GO" id="GO:0004823">
    <property type="term" value="F:leucine-tRNA ligase activity"/>
    <property type="evidence" value="ECO:0007669"/>
    <property type="project" value="UniProtKB-EC"/>
</dbReference>
<evidence type="ECO:0000259" key="15">
    <source>
        <dbReference type="Pfam" id="PF09334"/>
    </source>
</evidence>
<feature type="domain" description="Methionyl/Leucyl tRNA synthetase" evidence="15">
    <location>
        <begin position="135"/>
        <end position="362"/>
    </location>
</feature>
<dbReference type="InterPro" id="IPR014758">
    <property type="entry name" value="Met-tRNA_synth"/>
</dbReference>
<keyword evidence="7 13" id="KW-0547">Nucleotide-binding</keyword>
<dbReference type="AlphaFoldDB" id="A0A917W0M0"/>
<dbReference type="Proteomes" id="UP000613840">
    <property type="component" value="Unassembled WGS sequence"/>
</dbReference>
<dbReference type="Gene3D" id="1.10.730.10">
    <property type="entry name" value="Isoleucyl-tRNA Synthetase, Domain 1"/>
    <property type="match status" value="1"/>
</dbReference>
<dbReference type="InterPro" id="IPR033911">
    <property type="entry name" value="MetRS_core"/>
</dbReference>
<dbReference type="PROSITE" id="PS00178">
    <property type="entry name" value="AA_TRNA_LIGASE_I"/>
    <property type="match status" value="1"/>
</dbReference>
<sequence>MISYLTTSIPYVNARPHLGHALEFVQADVLARHRRLRGHQVRLLTGTDDNALKNVTAARAAGVPVADFVRANGDAFVRLVDRLGVGYDDAIRTGSDPRHRPGVEALWRRVRAELYRRSYTGLYCAGCEQFYAAADLVDGHCPEHGTRPEEVTEQNWFFALSRYQEQIESAIAEDRVRIRPDHRRAEVLAFVRSGLADFSVSRPAERTGDWGIPVPGDPSQTIYVWWDALANYITALGYPQQPAYRSWWAGADERIHLIGKGIIRFHAVYWLGTLLAAGIPLPTEILVHEYLQLAGRKISKSDPDARSETPETVLDTYGRDALRWWLTSDVNRVGDTDFSIDRLRRRYTEDLVNTVGNLVNRVSVVTQRAFGGVLRPQTATDPELASLRAAAVRLPGTVDDHLEQFDLRRATAAIVAVAALANQAVEATRPWQLARSTRAADRDRLALVCAGLIGACRTIAAELAPFIPDGAARLAAALTPTPTAEESLVHEYSRRVAFSPLPVPTPHREIEEQVTPHGS</sequence>
<accession>A0A917W0M0</accession>
<name>A0A917W0M0_9ACTN</name>
<dbReference type="InterPro" id="IPR014729">
    <property type="entry name" value="Rossmann-like_a/b/a_fold"/>
</dbReference>
<evidence type="ECO:0000256" key="3">
    <source>
        <dbReference type="ARBA" id="ARBA00012838"/>
    </source>
</evidence>
<feature type="domain" description="Methionyl-tRNA synthetase anticodon-binding" evidence="16">
    <location>
        <begin position="398"/>
        <end position="481"/>
    </location>
</feature>
<dbReference type="Gene3D" id="2.170.220.10">
    <property type="match status" value="1"/>
</dbReference>
<dbReference type="EC" id="6.1.1.10" evidence="3"/>
<evidence type="ECO:0000256" key="8">
    <source>
        <dbReference type="ARBA" id="ARBA00022840"/>
    </source>
</evidence>
<dbReference type="InterPro" id="IPR001412">
    <property type="entry name" value="aa-tRNA-synth_I_CS"/>
</dbReference>
<dbReference type="InterPro" id="IPR002300">
    <property type="entry name" value="aa-tRNA-synth_Ia"/>
</dbReference>
<evidence type="ECO:0000259" key="14">
    <source>
        <dbReference type="Pfam" id="PF00133"/>
    </source>
</evidence>
<dbReference type="PANTHER" id="PTHR43326:SF1">
    <property type="entry name" value="METHIONINE--TRNA LIGASE, MITOCHONDRIAL"/>
    <property type="match status" value="1"/>
</dbReference>
<keyword evidence="6 13" id="KW-0436">Ligase</keyword>
<dbReference type="Pfam" id="PF00133">
    <property type="entry name" value="tRNA-synt_1"/>
    <property type="match status" value="1"/>
</dbReference>
<evidence type="ECO:0000256" key="7">
    <source>
        <dbReference type="ARBA" id="ARBA00022741"/>
    </source>
</evidence>
<keyword evidence="5" id="KW-0963">Cytoplasm</keyword>
<dbReference type="GO" id="GO:0005524">
    <property type="term" value="F:ATP binding"/>
    <property type="evidence" value="ECO:0007669"/>
    <property type="project" value="UniProtKB-KW"/>
</dbReference>
<comment type="subcellular location">
    <subcellularLocation>
        <location evidence="2">Cytoplasm</location>
    </subcellularLocation>
</comment>
<reference evidence="17" key="1">
    <citation type="journal article" date="2014" name="Int. J. Syst. Evol. Microbiol.">
        <title>Complete genome sequence of Corynebacterium casei LMG S-19264T (=DSM 44701T), isolated from a smear-ripened cheese.</title>
        <authorList>
            <consortium name="US DOE Joint Genome Institute (JGI-PGF)"/>
            <person name="Walter F."/>
            <person name="Albersmeier A."/>
            <person name="Kalinowski J."/>
            <person name="Ruckert C."/>
        </authorList>
    </citation>
    <scope>NUCLEOTIDE SEQUENCE</scope>
    <source>
        <strain evidence="17">CGMCC 4.7306</strain>
    </source>
</reference>
<evidence type="ECO:0000256" key="13">
    <source>
        <dbReference type="RuleBase" id="RU363035"/>
    </source>
</evidence>
<dbReference type="GO" id="GO:0005737">
    <property type="term" value="C:cytoplasm"/>
    <property type="evidence" value="ECO:0007669"/>
    <property type="project" value="UniProtKB-SubCell"/>
</dbReference>
<keyword evidence="10 13" id="KW-0030">Aminoacyl-tRNA synthetase</keyword>
<evidence type="ECO:0000256" key="6">
    <source>
        <dbReference type="ARBA" id="ARBA00022598"/>
    </source>
</evidence>
<keyword evidence="9 13" id="KW-0648">Protein biosynthesis</keyword>
<dbReference type="InterPro" id="IPR009080">
    <property type="entry name" value="tRNAsynth_Ia_anticodon-bd"/>
</dbReference>
<dbReference type="Pfam" id="PF09334">
    <property type="entry name" value="tRNA-synt_1g"/>
    <property type="match status" value="1"/>
</dbReference>
<dbReference type="GO" id="GO:0006431">
    <property type="term" value="P:methionyl-tRNA aminoacylation"/>
    <property type="evidence" value="ECO:0007669"/>
    <property type="project" value="InterPro"/>
</dbReference>
<dbReference type="Pfam" id="PF19303">
    <property type="entry name" value="Anticodon_3"/>
    <property type="match status" value="1"/>
</dbReference>
<comment type="caution">
    <text evidence="17">The sequence shown here is derived from an EMBL/GenBank/DDBJ whole genome shotgun (WGS) entry which is preliminary data.</text>
</comment>
<evidence type="ECO:0000256" key="10">
    <source>
        <dbReference type="ARBA" id="ARBA00023146"/>
    </source>
</evidence>
<dbReference type="SUPFAM" id="SSF52374">
    <property type="entry name" value="Nucleotidylyl transferase"/>
    <property type="match status" value="1"/>
</dbReference>
<organism evidence="17 18">
    <name type="scientific">Microlunatus endophyticus</name>
    <dbReference type="NCBI Taxonomy" id="1716077"/>
    <lineage>
        <taxon>Bacteria</taxon>
        <taxon>Bacillati</taxon>
        <taxon>Actinomycetota</taxon>
        <taxon>Actinomycetes</taxon>
        <taxon>Propionibacteriales</taxon>
        <taxon>Propionibacteriaceae</taxon>
        <taxon>Microlunatus</taxon>
    </lineage>
</organism>
<dbReference type="SUPFAM" id="SSF47323">
    <property type="entry name" value="Anticodon-binding domain of a subclass of class I aminoacyl-tRNA synthetases"/>
    <property type="match status" value="1"/>
</dbReference>
<dbReference type="PANTHER" id="PTHR43326">
    <property type="entry name" value="METHIONYL-TRNA SYNTHETASE"/>
    <property type="match status" value="1"/>
</dbReference>
<evidence type="ECO:0000259" key="16">
    <source>
        <dbReference type="Pfam" id="PF19303"/>
    </source>
</evidence>
<evidence type="ECO:0000256" key="1">
    <source>
        <dbReference type="ARBA" id="ARBA00003314"/>
    </source>
</evidence>
<dbReference type="PRINTS" id="PR01041">
    <property type="entry name" value="TRNASYNTHMET"/>
</dbReference>
<dbReference type="GO" id="GO:0004825">
    <property type="term" value="F:methionine-tRNA ligase activity"/>
    <property type="evidence" value="ECO:0007669"/>
    <property type="project" value="UniProtKB-EC"/>
</dbReference>
<evidence type="ECO:0000256" key="11">
    <source>
        <dbReference type="ARBA" id="ARBA00030904"/>
    </source>
</evidence>